<feature type="transmembrane region" description="Helical" evidence="2">
    <location>
        <begin position="40"/>
        <end position="60"/>
    </location>
</feature>
<keyword evidence="2" id="KW-0812">Transmembrane</keyword>
<reference evidence="3 4" key="1">
    <citation type="submission" date="2019-02" db="EMBL/GenBank/DDBJ databases">
        <title>Deep-cultivation of Planctomycetes and their phenomic and genomic characterization uncovers novel biology.</title>
        <authorList>
            <person name="Wiegand S."/>
            <person name="Jogler M."/>
            <person name="Boedeker C."/>
            <person name="Pinto D."/>
            <person name="Vollmers J."/>
            <person name="Rivas-Marin E."/>
            <person name="Kohn T."/>
            <person name="Peeters S.H."/>
            <person name="Heuer A."/>
            <person name="Rast P."/>
            <person name="Oberbeckmann S."/>
            <person name="Bunk B."/>
            <person name="Jeske O."/>
            <person name="Meyerdierks A."/>
            <person name="Storesund J.E."/>
            <person name="Kallscheuer N."/>
            <person name="Luecker S."/>
            <person name="Lage O.M."/>
            <person name="Pohl T."/>
            <person name="Merkel B.J."/>
            <person name="Hornburger P."/>
            <person name="Mueller R.-W."/>
            <person name="Bruemmer F."/>
            <person name="Labrenz M."/>
            <person name="Spormann A.M."/>
            <person name="Op Den Camp H."/>
            <person name="Overmann J."/>
            <person name="Amann R."/>
            <person name="Jetten M.S.M."/>
            <person name="Mascher T."/>
            <person name="Medema M.H."/>
            <person name="Devos D.P."/>
            <person name="Kaster A.-K."/>
            <person name="Ovreas L."/>
            <person name="Rohde M."/>
            <person name="Galperin M.Y."/>
            <person name="Jogler C."/>
        </authorList>
    </citation>
    <scope>NUCLEOTIDE SEQUENCE [LARGE SCALE GENOMIC DNA]</scope>
    <source>
        <strain evidence="3 4">V7</strain>
    </source>
</reference>
<feature type="compositionally biased region" description="Basic and acidic residues" evidence="1">
    <location>
        <begin position="390"/>
        <end position="402"/>
    </location>
</feature>
<evidence type="ECO:0000313" key="4">
    <source>
        <dbReference type="Proteomes" id="UP000316476"/>
    </source>
</evidence>
<gene>
    <name evidence="3" type="ORF">V7x_45530</name>
</gene>
<evidence type="ECO:0000256" key="2">
    <source>
        <dbReference type="SAM" id="Phobius"/>
    </source>
</evidence>
<name>A0A5C6FLB0_9PLAN</name>
<evidence type="ECO:0000313" key="3">
    <source>
        <dbReference type="EMBL" id="TWU62817.1"/>
    </source>
</evidence>
<proteinExistence type="predicted"/>
<evidence type="ECO:0000256" key="1">
    <source>
        <dbReference type="SAM" id="MobiDB-lite"/>
    </source>
</evidence>
<dbReference type="AlphaFoldDB" id="A0A5C6FLB0"/>
<protein>
    <submittedName>
        <fullName evidence="3">Uncharacterized protein</fullName>
    </submittedName>
</protein>
<keyword evidence="2" id="KW-0472">Membrane</keyword>
<organism evidence="3 4">
    <name type="scientific">Crateriforma conspicua</name>
    <dbReference type="NCBI Taxonomy" id="2527996"/>
    <lineage>
        <taxon>Bacteria</taxon>
        <taxon>Pseudomonadati</taxon>
        <taxon>Planctomycetota</taxon>
        <taxon>Planctomycetia</taxon>
        <taxon>Planctomycetales</taxon>
        <taxon>Planctomycetaceae</taxon>
        <taxon>Crateriforma</taxon>
    </lineage>
</organism>
<dbReference type="EMBL" id="SJPZ01000002">
    <property type="protein sequence ID" value="TWU62817.1"/>
    <property type="molecule type" value="Genomic_DNA"/>
</dbReference>
<feature type="compositionally biased region" description="Polar residues" evidence="1">
    <location>
        <begin position="368"/>
        <end position="379"/>
    </location>
</feature>
<feature type="compositionally biased region" description="Basic and acidic residues" evidence="1">
    <location>
        <begin position="358"/>
        <end position="367"/>
    </location>
</feature>
<sequence>MKVHRIQRFDQPRHCPFPRTADASWQHEDRMVRCAMTFGLLRASFLCVNLLGFGVAGSAADLESADSASDAGSRPCVLLSNDNVIFGVAKQVGSKVEIRQDAGAALTVPYQNVKCWADSIEQIYQYRVAHRRGDRVETRLADARWCLRYGLWHHALMALAEIDRFDPGNRQVAVLQQQIQRLRATRASETQDISPAVAASDLQTRVNESDGDAEIRPVAYHTDDPIEAPGRSSASRRHNEKQIQFTRRIQPLLINRCGGCHSHTGDSAWKMVVPGGGRRPSTDGTRRNLDGLLARLDRTGGASFIELATTAHGGAGHPPIKPSEKTLVDGLREWIRNRPASDTVSGASDSESDEVIDRDDWQAKESSTDFTSTVNSDQPSRLPPVGDPFDPERFNRLYHRGE</sequence>
<accession>A0A5C6FLB0</accession>
<feature type="region of interest" description="Disordered" evidence="1">
    <location>
        <begin position="339"/>
        <end position="402"/>
    </location>
</feature>
<feature type="compositionally biased region" description="Polar residues" evidence="1">
    <location>
        <begin position="340"/>
        <end position="349"/>
    </location>
</feature>
<dbReference type="Proteomes" id="UP000316476">
    <property type="component" value="Unassembled WGS sequence"/>
</dbReference>
<comment type="caution">
    <text evidence="3">The sequence shown here is derived from an EMBL/GenBank/DDBJ whole genome shotgun (WGS) entry which is preliminary data.</text>
</comment>
<keyword evidence="2" id="KW-1133">Transmembrane helix</keyword>